<evidence type="ECO:0000256" key="6">
    <source>
        <dbReference type="ARBA" id="ARBA00031906"/>
    </source>
</evidence>
<dbReference type="PANTHER" id="PTHR21139:SF2">
    <property type="entry name" value="TRIOSEPHOSPHATE ISOMERASE"/>
    <property type="match status" value="1"/>
</dbReference>
<proteinExistence type="inferred from homology"/>
<name>A0ABZ0NQ29_CERBT</name>
<accession>A0ABZ0NQ29</accession>
<comment type="subunit">
    <text evidence="2">Homodimer.</text>
</comment>
<sequence length="441" mass="47712">MPPIPGKREKRIVGTSLKMYFDLPSTLNYIDKVAALSSVAEKAEIDLFVIPDFVTLLSAKEKLAESSVLLGAQDSYSEDKGAFTGEVSPLTLSQAGVKIVEIGHAERRRLFGETDEDVAKKAAAIVRNGMIPLVCIGEKSKGQIASQAVGLAVSECKPQIQAALSQVPDDAEVILAYEPVWAIGAAEPAGADHVVAVTQSLRALVQDRKGRTRIFAHGTTTIFAAPTILAAKQPTAHSHDIDTAAIETADASDNFSTIKISTPSKSRLHDITTPKSTERDPRTRRRQAARDGQRAGRAGREQGSDLGGRESRQMGKRAAAAKFDLLAVCVVSDFGAPPSGAYDVRWHERVGHYSSDHAPRTCHLVQHNNIFDTRRSGTDDDDSVSDFGAPPSGAYDVRWHERVGHYSSDHAPSRRQSSLLRLLRNSAQLATSARHLRVLTM</sequence>
<protein>
    <recommendedName>
        <fullName evidence="3">triose-phosphate isomerase</fullName>
        <ecNumber evidence="3">5.3.1.1</ecNumber>
    </recommendedName>
    <alternativeName>
        <fullName evidence="6">Triose-phosphate isomerase</fullName>
    </alternativeName>
</protein>
<feature type="compositionally biased region" description="Basic and acidic residues" evidence="7">
    <location>
        <begin position="288"/>
        <end position="313"/>
    </location>
</feature>
<evidence type="ECO:0000313" key="9">
    <source>
        <dbReference type="Proteomes" id="UP001302367"/>
    </source>
</evidence>
<dbReference type="Pfam" id="PF00121">
    <property type="entry name" value="TIM"/>
    <property type="match status" value="1"/>
</dbReference>
<feature type="region of interest" description="Disordered" evidence="7">
    <location>
        <begin position="262"/>
        <end position="313"/>
    </location>
</feature>
<dbReference type="PANTHER" id="PTHR21139">
    <property type="entry name" value="TRIOSEPHOSPHATE ISOMERASE"/>
    <property type="match status" value="1"/>
</dbReference>
<dbReference type="SUPFAM" id="SSF51351">
    <property type="entry name" value="Triosephosphate isomerase (TIM)"/>
    <property type="match status" value="1"/>
</dbReference>
<organism evidence="8 9">
    <name type="scientific">Cercospora beticola</name>
    <name type="common">Sugarbeet leaf spot fungus</name>
    <dbReference type="NCBI Taxonomy" id="122368"/>
    <lineage>
        <taxon>Eukaryota</taxon>
        <taxon>Fungi</taxon>
        <taxon>Dikarya</taxon>
        <taxon>Ascomycota</taxon>
        <taxon>Pezizomycotina</taxon>
        <taxon>Dothideomycetes</taxon>
        <taxon>Dothideomycetidae</taxon>
        <taxon>Mycosphaerellales</taxon>
        <taxon>Mycosphaerellaceae</taxon>
        <taxon>Cercospora</taxon>
    </lineage>
</organism>
<comment type="pathway">
    <text evidence="5">Carbohydrate biosynthesis.</text>
</comment>
<evidence type="ECO:0000256" key="5">
    <source>
        <dbReference type="ARBA" id="ARBA00024331"/>
    </source>
</evidence>
<dbReference type="CDD" id="cd00311">
    <property type="entry name" value="TIM"/>
    <property type="match status" value="1"/>
</dbReference>
<dbReference type="InterPro" id="IPR013785">
    <property type="entry name" value="Aldolase_TIM"/>
</dbReference>
<dbReference type="Proteomes" id="UP001302367">
    <property type="component" value="Chromosome 4"/>
</dbReference>
<comment type="similarity">
    <text evidence="1">Belongs to the triosephosphate isomerase family.</text>
</comment>
<evidence type="ECO:0000256" key="2">
    <source>
        <dbReference type="ARBA" id="ARBA00011738"/>
    </source>
</evidence>
<keyword evidence="9" id="KW-1185">Reference proteome</keyword>
<dbReference type="InterPro" id="IPR000652">
    <property type="entry name" value="Triosephosphate_isomerase"/>
</dbReference>
<keyword evidence="4" id="KW-0413">Isomerase</keyword>
<evidence type="ECO:0000313" key="8">
    <source>
        <dbReference type="EMBL" id="WPB01575.1"/>
    </source>
</evidence>
<evidence type="ECO:0000256" key="1">
    <source>
        <dbReference type="ARBA" id="ARBA00007422"/>
    </source>
</evidence>
<dbReference type="InterPro" id="IPR035990">
    <property type="entry name" value="TIM_sf"/>
</dbReference>
<evidence type="ECO:0000256" key="3">
    <source>
        <dbReference type="ARBA" id="ARBA00011940"/>
    </source>
</evidence>
<reference evidence="8 9" key="1">
    <citation type="submission" date="2023-09" db="EMBL/GenBank/DDBJ databases">
        <title>Complete-Gapless Cercospora beticola genome.</title>
        <authorList>
            <person name="Wyatt N.A."/>
            <person name="Spanner R.E."/>
            <person name="Bolton M.D."/>
        </authorList>
    </citation>
    <scope>NUCLEOTIDE SEQUENCE [LARGE SCALE GENOMIC DNA]</scope>
    <source>
        <strain evidence="8">Cb09-40</strain>
    </source>
</reference>
<evidence type="ECO:0000256" key="4">
    <source>
        <dbReference type="ARBA" id="ARBA00023235"/>
    </source>
</evidence>
<dbReference type="Gene3D" id="3.20.20.70">
    <property type="entry name" value="Aldolase class I"/>
    <property type="match status" value="1"/>
</dbReference>
<gene>
    <name evidence="8" type="ORF">RHO25_006204</name>
</gene>
<dbReference type="PROSITE" id="PS51440">
    <property type="entry name" value="TIM_2"/>
    <property type="match status" value="1"/>
</dbReference>
<evidence type="ECO:0000256" key="7">
    <source>
        <dbReference type="SAM" id="MobiDB-lite"/>
    </source>
</evidence>
<dbReference type="EC" id="5.3.1.1" evidence="3"/>
<dbReference type="RefSeq" id="XP_065458825.1">
    <property type="nucleotide sequence ID" value="XM_065602753.1"/>
</dbReference>
<dbReference type="EMBL" id="CP134187">
    <property type="protein sequence ID" value="WPB01575.1"/>
    <property type="molecule type" value="Genomic_DNA"/>
</dbReference>
<feature type="compositionally biased region" description="Basic and acidic residues" evidence="7">
    <location>
        <begin position="267"/>
        <end position="281"/>
    </location>
</feature>
<dbReference type="GeneID" id="35428150"/>